<evidence type="ECO:0000256" key="9">
    <source>
        <dbReference type="ARBA" id="ARBA00022989"/>
    </source>
</evidence>
<keyword evidence="11" id="KW-1015">Disulfide bond</keyword>
<evidence type="ECO:0000313" key="17">
    <source>
        <dbReference type="Proteomes" id="UP001443914"/>
    </source>
</evidence>
<protein>
    <recommendedName>
        <fullName evidence="15">Gnk2-homologous domain-containing protein</fullName>
    </recommendedName>
</protein>
<accession>A0AAW1HJV9</accession>
<keyword evidence="7" id="KW-0677">Repeat</keyword>
<evidence type="ECO:0000256" key="4">
    <source>
        <dbReference type="ARBA" id="ARBA00022581"/>
    </source>
</evidence>
<feature type="domain" description="Gnk2-homologous" evidence="15">
    <location>
        <begin position="134"/>
        <end position="234"/>
    </location>
</feature>
<evidence type="ECO:0000313" key="16">
    <source>
        <dbReference type="EMBL" id="KAK9676330.1"/>
    </source>
</evidence>
<keyword evidence="4" id="KW-0945">Host-virus interaction</keyword>
<comment type="similarity">
    <text evidence="13">Belongs to the cysteine-rich repeat secretory protein family. Plasmodesmata-located proteins (PDLD) subfamily.</text>
</comment>
<keyword evidence="8" id="KW-0965">Cell junction</keyword>
<evidence type="ECO:0000256" key="12">
    <source>
        <dbReference type="ARBA" id="ARBA00024184"/>
    </source>
</evidence>
<feature type="chain" id="PRO_5043497643" description="Gnk2-homologous domain-containing protein" evidence="14">
    <location>
        <begin position="29"/>
        <end position="264"/>
    </location>
</feature>
<evidence type="ECO:0000256" key="3">
    <source>
        <dbReference type="ARBA" id="ARBA00022475"/>
    </source>
</evidence>
<evidence type="ECO:0000256" key="6">
    <source>
        <dbReference type="ARBA" id="ARBA00022729"/>
    </source>
</evidence>
<dbReference type="PROSITE" id="PS51473">
    <property type="entry name" value="GNK2"/>
    <property type="match status" value="2"/>
</dbReference>
<dbReference type="Gene3D" id="3.30.430.20">
    <property type="entry name" value="Gnk2 domain, C-X8-C-X2-C motif"/>
    <property type="match status" value="2"/>
</dbReference>
<reference evidence="16" key="1">
    <citation type="submission" date="2024-03" db="EMBL/GenBank/DDBJ databases">
        <title>WGS assembly of Saponaria officinalis var. Norfolk2.</title>
        <authorList>
            <person name="Jenkins J."/>
            <person name="Shu S."/>
            <person name="Grimwood J."/>
            <person name="Barry K."/>
            <person name="Goodstein D."/>
            <person name="Schmutz J."/>
            <person name="Leebens-Mack J."/>
            <person name="Osbourn A."/>
        </authorList>
    </citation>
    <scope>NUCLEOTIDE SEQUENCE [LARGE SCALE GENOMIC DNA]</scope>
    <source>
        <strain evidence="16">JIC</strain>
    </source>
</reference>
<evidence type="ECO:0000256" key="7">
    <source>
        <dbReference type="ARBA" id="ARBA00022737"/>
    </source>
</evidence>
<dbReference type="InterPro" id="IPR038408">
    <property type="entry name" value="GNK2_sf"/>
</dbReference>
<dbReference type="InterPro" id="IPR051378">
    <property type="entry name" value="Cell2Cell_Antifungal"/>
</dbReference>
<evidence type="ECO:0000256" key="8">
    <source>
        <dbReference type="ARBA" id="ARBA00022949"/>
    </source>
</evidence>
<dbReference type="CDD" id="cd23509">
    <property type="entry name" value="Gnk2-like"/>
    <property type="match status" value="2"/>
</dbReference>
<feature type="domain" description="Gnk2-homologous" evidence="15">
    <location>
        <begin position="31"/>
        <end position="133"/>
    </location>
</feature>
<sequence length="264" mass="28786">MLALSFTLSSLKIHLFLLQLVYSTATTALPDTYVYGGCLSIKYAPNIQYEYNVNSLLTTLVNSAMYTPYNKFTTGSPNSPIYGLYQCRGDLSQSECSKCVQHALSQLGVICVNSCGGAVQLEGCFIKYDNATFLRVEDKTVVLKKCGTESLSNSNEFAQQEQVLGYLASRTALYRVGESGNVRGVAQCVGDLSPSQCQDCLGYKIQRFKSDCGPVAWGDMFLAKCYLRTYNGGSHSDGSNGLWSLAAHFNPNSSHPISREKTPG</sequence>
<organism evidence="16 17">
    <name type="scientific">Saponaria officinalis</name>
    <name type="common">Common soapwort</name>
    <name type="synonym">Lychnis saponaria</name>
    <dbReference type="NCBI Taxonomy" id="3572"/>
    <lineage>
        <taxon>Eukaryota</taxon>
        <taxon>Viridiplantae</taxon>
        <taxon>Streptophyta</taxon>
        <taxon>Embryophyta</taxon>
        <taxon>Tracheophyta</taxon>
        <taxon>Spermatophyta</taxon>
        <taxon>Magnoliopsida</taxon>
        <taxon>eudicotyledons</taxon>
        <taxon>Gunneridae</taxon>
        <taxon>Pentapetalae</taxon>
        <taxon>Caryophyllales</taxon>
        <taxon>Caryophyllaceae</taxon>
        <taxon>Caryophylleae</taxon>
        <taxon>Saponaria</taxon>
    </lineage>
</organism>
<dbReference type="Pfam" id="PF01657">
    <property type="entry name" value="Stress-antifung"/>
    <property type="match status" value="2"/>
</dbReference>
<evidence type="ECO:0000259" key="15">
    <source>
        <dbReference type="PROSITE" id="PS51473"/>
    </source>
</evidence>
<comment type="caution">
    <text evidence="16">The sequence shown here is derived from an EMBL/GenBank/DDBJ whole genome shotgun (WGS) entry which is preliminary data.</text>
</comment>
<evidence type="ECO:0000256" key="5">
    <source>
        <dbReference type="ARBA" id="ARBA00022692"/>
    </source>
</evidence>
<dbReference type="GO" id="GO:0005886">
    <property type="term" value="C:plasma membrane"/>
    <property type="evidence" value="ECO:0007669"/>
    <property type="project" value="UniProtKB-SubCell"/>
</dbReference>
<dbReference type="PANTHER" id="PTHR32080">
    <property type="entry name" value="ANTIFUNGAL PROTEIN GINKBILOBIN-2-LIKE"/>
    <property type="match status" value="1"/>
</dbReference>
<keyword evidence="3" id="KW-1003">Cell membrane</keyword>
<dbReference type="EMBL" id="JBDFQZ010000011">
    <property type="protein sequence ID" value="KAK9676330.1"/>
    <property type="molecule type" value="Genomic_DNA"/>
</dbReference>
<keyword evidence="17" id="KW-1185">Reference proteome</keyword>
<dbReference type="InterPro" id="IPR002902">
    <property type="entry name" value="GNK2"/>
</dbReference>
<evidence type="ECO:0000256" key="10">
    <source>
        <dbReference type="ARBA" id="ARBA00023136"/>
    </source>
</evidence>
<feature type="signal peptide" evidence="14">
    <location>
        <begin position="1"/>
        <end position="28"/>
    </location>
</feature>
<evidence type="ECO:0000256" key="11">
    <source>
        <dbReference type="ARBA" id="ARBA00023157"/>
    </source>
</evidence>
<proteinExistence type="inferred from homology"/>
<comment type="subcellular location">
    <subcellularLocation>
        <location evidence="12">Cell junction</location>
        <location evidence="12">Plasmodesma</location>
    </subcellularLocation>
    <subcellularLocation>
        <location evidence="1">Cell membrane</location>
        <topology evidence="1">Single-pass type I membrane protein</topology>
    </subcellularLocation>
</comment>
<dbReference type="AlphaFoldDB" id="A0AAW1HJV9"/>
<keyword evidence="6 14" id="KW-0732">Signal</keyword>
<keyword evidence="10" id="KW-0472">Membrane</keyword>
<dbReference type="GO" id="GO:0009506">
    <property type="term" value="C:plasmodesma"/>
    <property type="evidence" value="ECO:0007669"/>
    <property type="project" value="UniProtKB-SubCell"/>
</dbReference>
<dbReference type="FunFam" id="3.30.430.20:FF:000001">
    <property type="entry name" value="cysteine-rich repeat secretory protein 3"/>
    <property type="match status" value="1"/>
</dbReference>
<keyword evidence="9" id="KW-1133">Transmembrane helix</keyword>
<name>A0AAW1HJV9_SAPOF</name>
<keyword evidence="2" id="KW-0813">Transport</keyword>
<evidence type="ECO:0000256" key="14">
    <source>
        <dbReference type="SAM" id="SignalP"/>
    </source>
</evidence>
<evidence type="ECO:0000256" key="2">
    <source>
        <dbReference type="ARBA" id="ARBA00022448"/>
    </source>
</evidence>
<gene>
    <name evidence="16" type="ORF">RND81_11G069700</name>
</gene>
<dbReference type="GO" id="GO:0042742">
    <property type="term" value="P:defense response to bacterium"/>
    <property type="evidence" value="ECO:0007669"/>
    <property type="project" value="TreeGrafter"/>
</dbReference>
<evidence type="ECO:0000256" key="1">
    <source>
        <dbReference type="ARBA" id="ARBA00004251"/>
    </source>
</evidence>
<dbReference type="Proteomes" id="UP001443914">
    <property type="component" value="Unassembled WGS sequence"/>
</dbReference>
<keyword evidence="5" id="KW-0812">Transmembrane</keyword>
<evidence type="ECO:0000256" key="13">
    <source>
        <dbReference type="ARBA" id="ARBA00038393"/>
    </source>
</evidence>
<dbReference type="PANTHER" id="PTHR32080:SF31">
    <property type="entry name" value="PLASMODESMATA-LOCATED PROTEIN 6"/>
    <property type="match status" value="1"/>
</dbReference>